<proteinExistence type="predicted"/>
<reference evidence="1" key="1">
    <citation type="thesis" date="2020" institute="ProQuest LLC" country="789 East Eisenhower Parkway, Ann Arbor, MI, USA">
        <title>Comparative Genomics and Chromosome Evolution.</title>
        <authorList>
            <person name="Mudd A.B."/>
        </authorList>
    </citation>
    <scope>NUCLEOTIDE SEQUENCE</scope>
    <source>
        <strain evidence="1">Female2</strain>
        <tissue evidence="1">Blood</tissue>
    </source>
</reference>
<dbReference type="Proteomes" id="UP000812440">
    <property type="component" value="Chromosome 7"/>
</dbReference>
<dbReference type="AlphaFoldDB" id="A0A8T2IQV7"/>
<protein>
    <submittedName>
        <fullName evidence="1">Uncharacterized protein</fullName>
    </submittedName>
</protein>
<dbReference type="EMBL" id="JAACNH010000008">
    <property type="protein sequence ID" value="KAG8435339.1"/>
    <property type="molecule type" value="Genomic_DNA"/>
</dbReference>
<sequence length="89" mass="10297">MHSRSRIINVGDHTTILLYFSGQLKNCIKFNNYNKKKKKNLYCQPPTPKFSTFLLIIMNNGHRGVGMHNTQLGLLRVICVQKMMCTEIL</sequence>
<name>A0A8T2IQV7_9PIPI</name>
<comment type="caution">
    <text evidence="1">The sequence shown here is derived from an EMBL/GenBank/DDBJ whole genome shotgun (WGS) entry which is preliminary data.</text>
</comment>
<keyword evidence="2" id="KW-1185">Reference proteome</keyword>
<gene>
    <name evidence="1" type="ORF">GDO86_013338</name>
</gene>
<evidence type="ECO:0000313" key="2">
    <source>
        <dbReference type="Proteomes" id="UP000812440"/>
    </source>
</evidence>
<evidence type="ECO:0000313" key="1">
    <source>
        <dbReference type="EMBL" id="KAG8435339.1"/>
    </source>
</evidence>
<organism evidence="1 2">
    <name type="scientific">Hymenochirus boettgeri</name>
    <name type="common">Congo dwarf clawed frog</name>
    <dbReference type="NCBI Taxonomy" id="247094"/>
    <lineage>
        <taxon>Eukaryota</taxon>
        <taxon>Metazoa</taxon>
        <taxon>Chordata</taxon>
        <taxon>Craniata</taxon>
        <taxon>Vertebrata</taxon>
        <taxon>Euteleostomi</taxon>
        <taxon>Amphibia</taxon>
        <taxon>Batrachia</taxon>
        <taxon>Anura</taxon>
        <taxon>Pipoidea</taxon>
        <taxon>Pipidae</taxon>
        <taxon>Pipinae</taxon>
        <taxon>Hymenochirus</taxon>
    </lineage>
</organism>
<accession>A0A8T2IQV7</accession>